<dbReference type="EMBL" id="CAUYUJ010020141">
    <property type="protein sequence ID" value="CAK0896095.1"/>
    <property type="molecule type" value="Genomic_DNA"/>
</dbReference>
<feature type="non-terminal residue" evidence="2">
    <location>
        <position position="1"/>
    </location>
</feature>
<keyword evidence="3" id="KW-1185">Reference proteome</keyword>
<proteinExistence type="predicted"/>
<evidence type="ECO:0000313" key="3">
    <source>
        <dbReference type="Proteomes" id="UP001189429"/>
    </source>
</evidence>
<organism evidence="2 3">
    <name type="scientific">Prorocentrum cordatum</name>
    <dbReference type="NCBI Taxonomy" id="2364126"/>
    <lineage>
        <taxon>Eukaryota</taxon>
        <taxon>Sar</taxon>
        <taxon>Alveolata</taxon>
        <taxon>Dinophyceae</taxon>
        <taxon>Prorocentrales</taxon>
        <taxon>Prorocentraceae</taxon>
        <taxon>Prorocentrum</taxon>
    </lineage>
</organism>
<comment type="caution">
    <text evidence="2">The sequence shown here is derived from an EMBL/GenBank/DDBJ whole genome shotgun (WGS) entry which is preliminary data.</text>
</comment>
<evidence type="ECO:0008006" key="4">
    <source>
        <dbReference type="Google" id="ProtNLM"/>
    </source>
</evidence>
<evidence type="ECO:0000256" key="1">
    <source>
        <dbReference type="SAM" id="MobiDB-lite"/>
    </source>
</evidence>
<feature type="region of interest" description="Disordered" evidence="1">
    <location>
        <begin position="120"/>
        <end position="179"/>
    </location>
</feature>
<reference evidence="2" key="1">
    <citation type="submission" date="2023-10" db="EMBL/GenBank/DDBJ databases">
        <authorList>
            <person name="Chen Y."/>
            <person name="Shah S."/>
            <person name="Dougan E. K."/>
            <person name="Thang M."/>
            <person name="Chan C."/>
        </authorList>
    </citation>
    <scope>NUCLEOTIDE SEQUENCE [LARGE SCALE GENOMIC DNA]</scope>
</reference>
<accession>A0ABN9XB12</accession>
<sequence>GAVKCARDRAFAMREANVRRHLWSAWWAEMGDQEVEVVKVKAHLGVNAMTSHLESWRRAGNAEADRLARRGARLWGVPEEARLFAAACRRRARQLARWLGDLHAHLQGTEVRDSVGLSAGAMDDQDEHDGGQHDAEGGPATSRRPLQCHGVGAPEALQLPPGAPGEQATGAGDNGPEVDHVPAVPWKLRGHSILARPCGDEVAVLFCMQCGANAQAAGLAEARRRLRAGLHPHPRRQRQRLGQPRALTDAERTIWRPVLAPGAGEEEEQELAVRQGYRLNWRRLHIYDVARLHGFHSPAEAVAWERAAAQYSDGPEPRRLCGAAAAAQVG</sequence>
<protein>
    <recommendedName>
        <fullName evidence="4">RNase H type-1 domain-containing protein</fullName>
    </recommendedName>
</protein>
<dbReference type="Proteomes" id="UP001189429">
    <property type="component" value="Unassembled WGS sequence"/>
</dbReference>
<name>A0ABN9XB12_9DINO</name>
<evidence type="ECO:0000313" key="2">
    <source>
        <dbReference type="EMBL" id="CAK0896095.1"/>
    </source>
</evidence>
<gene>
    <name evidence="2" type="ORF">PCOR1329_LOCUS74666</name>
</gene>